<dbReference type="EMBL" id="JAAFGS010000010">
    <property type="protein sequence ID" value="NGZ77715.1"/>
    <property type="molecule type" value="Genomic_DNA"/>
</dbReference>
<sequence length="185" mass="20882">MTFAFEEWKEELTEALRADFKALSKRIAGETLYAAALVTDSHAGSVYLGVHTEEALRRRIDYCKNEVGIDTPSIAAALRWTPDEWEYSDGDLAEGKMPQVSRRLFDREDYSIESQAAFYETASEALRRLDDEELFGTGAAREAVTLFLSVTDDDRTDEVENYSAKLLNPEAVYRRFLGRFDGIGG</sequence>
<dbReference type="Pfam" id="PF14136">
    <property type="entry name" value="DUF4303"/>
    <property type="match status" value="1"/>
</dbReference>
<name>A0ABX0FCF9_9BACL</name>
<gene>
    <name evidence="1" type="ORF">GYN08_20695</name>
</gene>
<accession>A0ABX0FCF9</accession>
<dbReference type="Proteomes" id="UP000800303">
    <property type="component" value="Unassembled WGS sequence"/>
</dbReference>
<organism evidence="1 2">
    <name type="scientific">Saccharibacillus alkalitolerans</name>
    <dbReference type="NCBI Taxonomy" id="2705290"/>
    <lineage>
        <taxon>Bacteria</taxon>
        <taxon>Bacillati</taxon>
        <taxon>Bacillota</taxon>
        <taxon>Bacilli</taxon>
        <taxon>Bacillales</taxon>
        <taxon>Paenibacillaceae</taxon>
        <taxon>Saccharibacillus</taxon>
    </lineage>
</organism>
<reference evidence="1 2" key="1">
    <citation type="submission" date="2020-01" db="EMBL/GenBank/DDBJ databases">
        <title>Polyphasic characterisation and genomic insights into a novel alkali tolerant bacterium VR-M41.</title>
        <authorList>
            <person name="Vemuluri V.R."/>
        </authorList>
    </citation>
    <scope>NUCLEOTIDE SEQUENCE [LARGE SCALE GENOMIC DNA]</scope>
    <source>
        <strain evidence="1 2">VR-M41</strain>
    </source>
</reference>
<dbReference type="InterPro" id="IPR025409">
    <property type="entry name" value="DUF4303"/>
</dbReference>
<evidence type="ECO:0000313" key="1">
    <source>
        <dbReference type="EMBL" id="NGZ77715.1"/>
    </source>
</evidence>
<proteinExistence type="predicted"/>
<keyword evidence="2" id="KW-1185">Reference proteome</keyword>
<protein>
    <submittedName>
        <fullName evidence="1">DUF4303 domain-containing protein</fullName>
    </submittedName>
</protein>
<dbReference type="RefSeq" id="WP_166278644.1">
    <property type="nucleotide sequence ID" value="NZ_JAAFGS010000010.1"/>
</dbReference>
<evidence type="ECO:0000313" key="2">
    <source>
        <dbReference type="Proteomes" id="UP000800303"/>
    </source>
</evidence>
<comment type="caution">
    <text evidence="1">The sequence shown here is derived from an EMBL/GenBank/DDBJ whole genome shotgun (WGS) entry which is preliminary data.</text>
</comment>